<dbReference type="InterPro" id="IPR043502">
    <property type="entry name" value="DNA/RNA_pol_sf"/>
</dbReference>
<gene>
    <name evidence="4" type="ORF">MM171B01801_0008</name>
</gene>
<dbReference type="InterPro" id="IPR002298">
    <property type="entry name" value="DNA_polymerase_A"/>
</dbReference>
<dbReference type="PRINTS" id="PR00868">
    <property type="entry name" value="DNAPOLI"/>
</dbReference>
<dbReference type="SUPFAM" id="SSF52141">
    <property type="entry name" value="Uracil-DNA glycosylase-like"/>
    <property type="match status" value="1"/>
</dbReference>
<dbReference type="SMART" id="SM00986">
    <property type="entry name" value="UDG"/>
    <property type="match status" value="1"/>
</dbReference>
<feature type="domain" description="Uracil-DNA glycosylase-like" evidence="3">
    <location>
        <begin position="5"/>
        <end position="160"/>
    </location>
</feature>
<proteinExistence type="predicted"/>
<dbReference type="GO" id="GO:0003677">
    <property type="term" value="F:DNA binding"/>
    <property type="evidence" value="ECO:0007669"/>
    <property type="project" value="InterPro"/>
</dbReference>
<name>A0A6M3M6V2_9ZZZZ</name>
<keyword evidence="1" id="KW-0235">DNA replication</keyword>
<evidence type="ECO:0000313" key="4">
    <source>
        <dbReference type="EMBL" id="QJB01870.1"/>
    </source>
</evidence>
<dbReference type="InterPro" id="IPR001098">
    <property type="entry name" value="DNA-dir_DNA_pol_A_palm_dom"/>
</dbReference>
<dbReference type="Pfam" id="PF03167">
    <property type="entry name" value="UDG"/>
    <property type="match status" value="1"/>
</dbReference>
<dbReference type="InterPro" id="IPR005122">
    <property type="entry name" value="Uracil-DNA_glycosylase-like"/>
</dbReference>
<dbReference type="InterPro" id="IPR036397">
    <property type="entry name" value="RNaseH_sf"/>
</dbReference>
<dbReference type="InterPro" id="IPR012337">
    <property type="entry name" value="RNaseH-like_sf"/>
</dbReference>
<dbReference type="Gene3D" id="3.30.70.370">
    <property type="match status" value="1"/>
</dbReference>
<dbReference type="Gene3D" id="1.20.1060.10">
    <property type="entry name" value="Taq DNA Polymerase, Chain T, domain 4"/>
    <property type="match status" value="1"/>
</dbReference>
<dbReference type="Gene3D" id="1.10.150.20">
    <property type="entry name" value="5' to 3' exonuclease, C-terminal subdomain"/>
    <property type="match status" value="1"/>
</dbReference>
<dbReference type="InterPro" id="IPR036895">
    <property type="entry name" value="Uracil-DNA_glycosylase-like_sf"/>
</dbReference>
<dbReference type="SMART" id="SM00482">
    <property type="entry name" value="POLAc"/>
    <property type="match status" value="1"/>
</dbReference>
<dbReference type="SUPFAM" id="SSF53098">
    <property type="entry name" value="Ribonuclease H-like"/>
    <property type="match status" value="1"/>
</dbReference>
<dbReference type="SUPFAM" id="SSF56672">
    <property type="entry name" value="DNA/RNA polymerases"/>
    <property type="match status" value="1"/>
</dbReference>
<dbReference type="AlphaFoldDB" id="A0A6M3M6V2"/>
<dbReference type="SMART" id="SM00987">
    <property type="entry name" value="UreE_C"/>
    <property type="match status" value="1"/>
</dbReference>
<evidence type="ECO:0000259" key="3">
    <source>
        <dbReference type="SMART" id="SM00986"/>
    </source>
</evidence>
<evidence type="ECO:0000256" key="1">
    <source>
        <dbReference type="ARBA" id="ARBA00022705"/>
    </source>
</evidence>
<dbReference type="Pfam" id="PF00476">
    <property type="entry name" value="DNA_pol_A"/>
    <property type="match status" value="1"/>
</dbReference>
<protein>
    <submittedName>
        <fullName evidence="4">Putative DNA polymerase</fullName>
    </submittedName>
</protein>
<organism evidence="4">
    <name type="scientific">viral metagenome</name>
    <dbReference type="NCBI Taxonomy" id="1070528"/>
    <lineage>
        <taxon>unclassified sequences</taxon>
        <taxon>metagenomes</taxon>
        <taxon>organismal metagenomes</taxon>
    </lineage>
</organism>
<dbReference type="EMBL" id="MT143740">
    <property type="protein sequence ID" value="QJB01870.1"/>
    <property type="molecule type" value="Genomic_DNA"/>
</dbReference>
<reference evidence="4" key="1">
    <citation type="submission" date="2020-03" db="EMBL/GenBank/DDBJ databases">
        <title>The deep terrestrial virosphere.</title>
        <authorList>
            <person name="Holmfeldt K."/>
            <person name="Nilsson E."/>
            <person name="Simone D."/>
            <person name="Lopez-Fernandez M."/>
            <person name="Wu X."/>
            <person name="de Brujin I."/>
            <person name="Lundin D."/>
            <person name="Andersson A."/>
            <person name="Bertilsson S."/>
            <person name="Dopson M."/>
        </authorList>
    </citation>
    <scope>NUCLEOTIDE SEQUENCE</scope>
    <source>
        <strain evidence="4">MM171B01801</strain>
    </source>
</reference>
<dbReference type="GO" id="GO:0006302">
    <property type="term" value="P:double-strand break repair"/>
    <property type="evidence" value="ECO:0007669"/>
    <property type="project" value="TreeGrafter"/>
</dbReference>
<dbReference type="GO" id="GO:0003887">
    <property type="term" value="F:DNA-directed DNA polymerase activity"/>
    <property type="evidence" value="ECO:0007669"/>
    <property type="project" value="InterPro"/>
</dbReference>
<dbReference type="PANTHER" id="PTHR10133:SF27">
    <property type="entry name" value="DNA POLYMERASE NU"/>
    <property type="match status" value="1"/>
</dbReference>
<feature type="domain" description="DNA-directed DNA polymerase family A palm" evidence="2">
    <location>
        <begin position="524"/>
        <end position="715"/>
    </location>
</feature>
<evidence type="ECO:0000259" key="2">
    <source>
        <dbReference type="SMART" id="SM00482"/>
    </source>
</evidence>
<accession>A0A6M3M6V2</accession>
<dbReference type="PANTHER" id="PTHR10133">
    <property type="entry name" value="DNA POLYMERASE I"/>
    <property type="match status" value="1"/>
</dbReference>
<sequence>MIYVGPEGSPAAEIVMIGEAPADEETRKGRPFVGSAGQFFDDLIQLAGLFRGELYITNIRKYKVPGNKMSRLPYEELVNCRAELIEEINSLDGPKVIVPLGKYALETVTDKKGITNFRGSPLRPKSSIKHDCIVVPTFHPSVMHYGEKYNEWPLIVADLSKAKRIRDEGFEFPTFQFITQPTLTEVFDTLDMLLERKLFVTIDVETPHNLLSCIGLGWSRTEALCIPFFWGSGSNYWSYTEELALWQKLREVLPQLNWGNQNVMFDAEILYNHKIKLAPAFWDPMLMHSCLYSEMRHNLETITSIYTDLVFYKRSEEEDKVKGSVLRAGRERDHWNYNCMDVISAYWAIEELKEELIEEGMLPVYKTLFGELLGIVFDMNITGTPVDVDRLPKVREDMQNELVPKQKALEDTVGHEINANSYPQVRKVFFDEMKWTPYRTKEGKIDTGAKAMEKYAYKYQSEIPTLIKEIREEKSFMSIFKDENIEDGRFKCSYSLTSSKFGRLASRKTFSGKGRNLHNVKKGSARSFFIAEPGDFMLGGDQRQAEARIVAYYSKDEGYIAAAESGRLHLDVGARVYNDPNFSADDPRYRAAKSLVHGTDYGMTPWGFARAANISLAKAKVDQGVFHDAFPGIVNTYYQYVQDCLRHNRTLYNPFGRRQIFFGHINETMFRAGYSFIPQSTIGDINKLALKKIVKHYRVLLEGHDGIIISVPKKEVKYGIEALKEAYDITFKIWDIDRKIPIEIKVGPNWRDMEEINE</sequence>
<dbReference type="Gene3D" id="3.40.470.10">
    <property type="entry name" value="Uracil-DNA glycosylase-like domain"/>
    <property type="match status" value="1"/>
</dbReference>
<dbReference type="CDD" id="cd10030">
    <property type="entry name" value="UDG-F4_TTUDGA_SPO1dp_like"/>
    <property type="match status" value="1"/>
</dbReference>
<dbReference type="GO" id="GO:0006261">
    <property type="term" value="P:DNA-templated DNA replication"/>
    <property type="evidence" value="ECO:0007669"/>
    <property type="project" value="InterPro"/>
</dbReference>
<dbReference type="Gene3D" id="3.30.420.10">
    <property type="entry name" value="Ribonuclease H-like superfamily/Ribonuclease H"/>
    <property type="match status" value="1"/>
</dbReference>